<feature type="disulfide bond" evidence="17">
    <location>
        <begin position="325"/>
        <end position="334"/>
    </location>
</feature>
<dbReference type="GO" id="GO:0009888">
    <property type="term" value="P:tissue development"/>
    <property type="evidence" value="ECO:0007669"/>
    <property type="project" value="TreeGrafter"/>
</dbReference>
<feature type="transmembrane region" description="Helical" evidence="21">
    <location>
        <begin position="1863"/>
        <end position="1883"/>
    </location>
</feature>
<dbReference type="PROSITE" id="PS51116">
    <property type="entry name" value="LAMININ_IVB"/>
    <property type="match status" value="1"/>
</dbReference>
<gene>
    <name evidence="25" type="ORF">TBRA_LOCUS5967</name>
</gene>
<evidence type="ECO:0000256" key="12">
    <source>
        <dbReference type="ARBA" id="ARBA00023054"/>
    </source>
</evidence>
<feature type="disulfide bond" evidence="17">
    <location>
        <begin position="692"/>
        <end position="701"/>
    </location>
</feature>
<dbReference type="PANTHER" id="PTHR10574:SF375">
    <property type="entry name" value="LAMININ SUBUNIT BETA-1"/>
    <property type="match status" value="1"/>
</dbReference>
<feature type="domain" description="Laminin EGF-like" evidence="22">
    <location>
        <begin position="977"/>
        <end position="1024"/>
    </location>
</feature>
<feature type="domain" description="Laminin EGF-like" evidence="22">
    <location>
        <begin position="671"/>
        <end position="718"/>
    </location>
</feature>
<evidence type="ECO:0000259" key="24">
    <source>
        <dbReference type="PROSITE" id="PS51116"/>
    </source>
</evidence>
<dbReference type="GO" id="GO:0016477">
    <property type="term" value="P:cell migration"/>
    <property type="evidence" value="ECO:0007669"/>
    <property type="project" value="TreeGrafter"/>
</dbReference>
<dbReference type="Pfam" id="PF21199">
    <property type="entry name" value="LAMININ_IV_B"/>
    <property type="match status" value="1"/>
</dbReference>
<dbReference type="Gene3D" id="2.170.300.10">
    <property type="entry name" value="Tie2 ligand-binding domain superfamily"/>
    <property type="match status" value="1"/>
</dbReference>
<dbReference type="FunFam" id="1.20.1070.10:FF:000312">
    <property type="entry name" value="protein trapped in endoderm-1"/>
    <property type="match status" value="1"/>
</dbReference>
<dbReference type="SMART" id="SM00181">
    <property type="entry name" value="EGF"/>
    <property type="match status" value="7"/>
</dbReference>
<feature type="disulfide bond" evidence="17">
    <location>
        <begin position="389"/>
        <end position="403"/>
    </location>
</feature>
<evidence type="ECO:0000256" key="17">
    <source>
        <dbReference type="PROSITE-ProRule" id="PRU00460"/>
    </source>
</evidence>
<dbReference type="Pfam" id="PF24973">
    <property type="entry name" value="EGF_LMN_ATRN"/>
    <property type="match status" value="2"/>
</dbReference>
<dbReference type="PROSITE" id="PS01248">
    <property type="entry name" value="EGF_LAM_1"/>
    <property type="match status" value="6"/>
</dbReference>
<keyword evidence="7" id="KW-0732">Signal</keyword>
<keyword evidence="14 17" id="KW-1015">Disulfide bond</keyword>
<keyword evidence="8" id="KW-0677">Repeat</keyword>
<evidence type="ECO:0000256" key="6">
    <source>
        <dbReference type="ARBA" id="ARBA00022692"/>
    </source>
</evidence>
<feature type="disulfide bond" evidence="17">
    <location>
        <begin position="377"/>
        <end position="386"/>
    </location>
</feature>
<feature type="compositionally biased region" description="Basic and acidic residues" evidence="20">
    <location>
        <begin position="1586"/>
        <end position="1596"/>
    </location>
</feature>
<dbReference type="InterPro" id="IPR008211">
    <property type="entry name" value="Laminin_N"/>
</dbReference>
<dbReference type="FunFam" id="2.10.25.10:FF:000145">
    <property type="entry name" value="Laminin subunit beta 1"/>
    <property type="match status" value="1"/>
</dbReference>
<feature type="disulfide bond" evidence="17">
    <location>
        <begin position="673"/>
        <end position="690"/>
    </location>
</feature>
<feature type="disulfide bond" evidence="17">
    <location>
        <begin position="719"/>
        <end position="731"/>
    </location>
</feature>
<evidence type="ECO:0000256" key="1">
    <source>
        <dbReference type="ARBA" id="ARBA00004302"/>
    </source>
</evidence>
<dbReference type="SMART" id="SM01381">
    <property type="entry name" value="7TM_GPCR_Srsx"/>
    <property type="match status" value="1"/>
</dbReference>
<dbReference type="FunFam" id="2.10.25.10:FF:000135">
    <property type="entry name" value="Laminin subunit beta 4"/>
    <property type="match status" value="2"/>
</dbReference>
<dbReference type="PRINTS" id="PR00011">
    <property type="entry name" value="EGFLAMININ"/>
</dbReference>
<feature type="disulfide bond" evidence="17">
    <location>
        <begin position="1046"/>
        <end position="1055"/>
    </location>
</feature>
<accession>A0A6H5IEF4</accession>
<evidence type="ECO:0000256" key="14">
    <source>
        <dbReference type="ARBA" id="ARBA00023157"/>
    </source>
</evidence>
<evidence type="ECO:0000256" key="7">
    <source>
        <dbReference type="ARBA" id="ARBA00022729"/>
    </source>
</evidence>
<feature type="region of interest" description="Disordered" evidence="20">
    <location>
        <begin position="1948"/>
        <end position="1973"/>
    </location>
</feature>
<feature type="compositionally biased region" description="Low complexity" evidence="20">
    <location>
        <begin position="1574"/>
        <end position="1585"/>
    </location>
</feature>
<proteinExistence type="inferred from homology"/>
<feature type="coiled-coil region" evidence="19">
    <location>
        <begin position="1446"/>
        <end position="1476"/>
    </location>
</feature>
<dbReference type="SUPFAM" id="SSF81321">
    <property type="entry name" value="Family A G protein-coupled receptor-like"/>
    <property type="match status" value="1"/>
</dbReference>
<dbReference type="FunFam" id="2.10.25.10:FF:000084">
    <property type="entry name" value="Laminin subunit alpha 3"/>
    <property type="match status" value="1"/>
</dbReference>
<feature type="coiled-coil region" evidence="19">
    <location>
        <begin position="1326"/>
        <end position="1356"/>
    </location>
</feature>
<comment type="similarity">
    <text evidence="3 18">Belongs to the G-protein coupled receptor 1 family.</text>
</comment>
<keyword evidence="18" id="KW-0297">G-protein coupled receptor</keyword>
<feature type="disulfide bond" evidence="17">
    <location>
        <begin position="979"/>
        <end position="996"/>
    </location>
</feature>
<evidence type="ECO:0000313" key="26">
    <source>
        <dbReference type="Proteomes" id="UP000479190"/>
    </source>
</evidence>
<keyword evidence="6 18" id="KW-0812">Transmembrane</keyword>
<protein>
    <recommendedName>
        <fullName evidence="27">G-protein coupled receptors family 1 profile domain-containing protein</fullName>
    </recommendedName>
</protein>
<dbReference type="Pfam" id="PF00055">
    <property type="entry name" value="Laminin_N"/>
    <property type="match status" value="1"/>
</dbReference>
<evidence type="ECO:0000256" key="16">
    <source>
        <dbReference type="ARBA" id="ARBA00023292"/>
    </source>
</evidence>
<dbReference type="GO" id="GO:0016020">
    <property type="term" value="C:membrane"/>
    <property type="evidence" value="ECO:0007669"/>
    <property type="project" value="UniProtKB-SubCell"/>
</dbReference>
<evidence type="ECO:0000256" key="8">
    <source>
        <dbReference type="ARBA" id="ARBA00022737"/>
    </source>
</evidence>
<keyword evidence="13 21" id="KW-0472">Membrane</keyword>
<feature type="domain" description="Laminin EGF-like" evidence="22">
    <location>
        <begin position="719"/>
        <end position="764"/>
    </location>
</feature>
<feature type="compositionally biased region" description="Low complexity" evidence="20">
    <location>
        <begin position="1949"/>
        <end position="1959"/>
    </location>
</feature>
<evidence type="ECO:0000256" key="13">
    <source>
        <dbReference type="ARBA" id="ARBA00023136"/>
    </source>
</evidence>
<keyword evidence="5" id="KW-0272">Extracellular matrix</keyword>
<dbReference type="GO" id="GO:0034446">
    <property type="term" value="P:substrate adhesion-dependent cell spreading"/>
    <property type="evidence" value="ECO:0007669"/>
    <property type="project" value="TreeGrafter"/>
</dbReference>
<dbReference type="Pfam" id="PF00053">
    <property type="entry name" value="EGF_laminin"/>
    <property type="match status" value="11"/>
</dbReference>
<evidence type="ECO:0000259" key="22">
    <source>
        <dbReference type="PROSITE" id="PS50027"/>
    </source>
</evidence>
<feature type="domain" description="Laminin EGF-like" evidence="22">
    <location>
        <begin position="1025"/>
        <end position="1071"/>
    </location>
</feature>
<dbReference type="GO" id="GO:0070831">
    <property type="term" value="P:basement membrane assembly"/>
    <property type="evidence" value="ECO:0007669"/>
    <property type="project" value="TreeGrafter"/>
</dbReference>
<feature type="domain" description="Laminin EGF-like" evidence="22">
    <location>
        <begin position="232"/>
        <end position="294"/>
    </location>
</feature>
<dbReference type="EMBL" id="CADCXV010000731">
    <property type="protein sequence ID" value="CAB0034069.1"/>
    <property type="molecule type" value="Genomic_DNA"/>
</dbReference>
<evidence type="ECO:0000256" key="20">
    <source>
        <dbReference type="SAM" id="MobiDB-lite"/>
    </source>
</evidence>
<feature type="disulfide bond" evidence="17">
    <location>
        <begin position="898"/>
        <end position="907"/>
    </location>
</feature>
<evidence type="ECO:0000256" key="10">
    <source>
        <dbReference type="ARBA" id="ARBA00022889"/>
    </source>
</evidence>
<dbReference type="SUPFAM" id="SSF57196">
    <property type="entry name" value="EGF/Laminin"/>
    <property type="match status" value="13"/>
</dbReference>
<feature type="disulfide bond" evidence="17">
    <location>
        <begin position="977"/>
        <end position="989"/>
    </location>
</feature>
<name>A0A6H5IEF4_9HYME</name>
<dbReference type="InterPro" id="IPR000276">
    <property type="entry name" value="GPCR_Rhodpsn"/>
</dbReference>
<dbReference type="FunFam" id="2.10.25.10:FF:000138">
    <property type="entry name" value="Laminin subunit beta 1"/>
    <property type="match status" value="1"/>
</dbReference>
<evidence type="ECO:0000313" key="25">
    <source>
        <dbReference type="EMBL" id="CAB0034069.1"/>
    </source>
</evidence>
<dbReference type="PROSITE" id="PS00237">
    <property type="entry name" value="G_PROTEIN_RECEP_F1_1"/>
    <property type="match status" value="1"/>
</dbReference>
<feature type="domain" description="Laminin EGF-like" evidence="22">
    <location>
        <begin position="355"/>
        <end position="405"/>
    </location>
</feature>
<dbReference type="FunFam" id="2.10.25.10:FF:000101">
    <property type="entry name" value="Laminin subunit beta 1"/>
    <property type="match status" value="1"/>
</dbReference>
<reference evidence="25 26" key="1">
    <citation type="submission" date="2020-02" db="EMBL/GenBank/DDBJ databases">
        <authorList>
            <person name="Ferguson B K."/>
        </authorList>
    </citation>
    <scope>NUCLEOTIDE SEQUENCE [LARGE SCALE GENOMIC DNA]</scope>
</reference>
<feature type="domain" description="Laminin EGF-like" evidence="22">
    <location>
        <begin position="406"/>
        <end position="466"/>
    </location>
</feature>
<keyword evidence="10" id="KW-0130">Cell adhesion</keyword>
<dbReference type="OrthoDB" id="5985440at2759"/>
<evidence type="ECO:0000256" key="9">
    <source>
        <dbReference type="ARBA" id="ARBA00022869"/>
    </source>
</evidence>
<feature type="region of interest" description="Disordered" evidence="20">
    <location>
        <begin position="28"/>
        <end position="53"/>
    </location>
</feature>
<keyword evidence="26" id="KW-1185">Reference proteome</keyword>
<dbReference type="SMART" id="SM00180">
    <property type="entry name" value="EGF_Lam"/>
    <property type="match status" value="13"/>
</dbReference>
<feature type="transmembrane region" description="Helical" evidence="21">
    <location>
        <begin position="1783"/>
        <end position="1804"/>
    </location>
</feature>
<feature type="domain" description="Laminin EGF-like" evidence="22">
    <location>
        <begin position="874"/>
        <end position="925"/>
    </location>
</feature>
<feature type="disulfide bond" evidence="17">
    <location>
        <begin position="406"/>
        <end position="418"/>
    </location>
</feature>
<feature type="coiled-coil region" evidence="19">
    <location>
        <begin position="1258"/>
        <end position="1288"/>
    </location>
</feature>
<feature type="disulfide bond" evidence="17">
    <location>
        <begin position="671"/>
        <end position="683"/>
    </location>
</feature>
<dbReference type="GO" id="GO:0043256">
    <property type="term" value="C:laminin complex"/>
    <property type="evidence" value="ECO:0007669"/>
    <property type="project" value="TreeGrafter"/>
</dbReference>
<dbReference type="InterPro" id="IPR050440">
    <property type="entry name" value="Laminin/Netrin_ECM"/>
</dbReference>
<dbReference type="GO" id="GO:0030054">
    <property type="term" value="C:cell junction"/>
    <property type="evidence" value="ECO:0007669"/>
    <property type="project" value="UniProtKB-ARBA"/>
</dbReference>
<feature type="domain" description="G-protein coupled receptors family 1 profile" evidence="23">
    <location>
        <begin position="1762"/>
        <end position="2030"/>
    </location>
</feature>
<dbReference type="SMART" id="SM00136">
    <property type="entry name" value="LamNT"/>
    <property type="match status" value="1"/>
</dbReference>
<feature type="region of interest" description="Disordered" evidence="20">
    <location>
        <begin position="1542"/>
        <end position="1655"/>
    </location>
</feature>
<feature type="disulfide bond" evidence="17">
    <location>
        <begin position="784"/>
        <end position="793"/>
    </location>
</feature>
<feature type="domain" description="Laminin EGF-like" evidence="22">
    <location>
        <begin position="765"/>
        <end position="814"/>
    </location>
</feature>
<evidence type="ECO:0000256" key="2">
    <source>
        <dbReference type="ARBA" id="ARBA00004370"/>
    </source>
</evidence>
<comment type="subcellular location">
    <subcellularLocation>
        <location evidence="2">Membrane</location>
    </subcellularLocation>
    <subcellularLocation>
        <location evidence="1">Secreted</location>
        <location evidence="1">Extracellular space</location>
        <location evidence="1">Extracellular matrix</location>
        <location evidence="1">Basement membrane</location>
    </subcellularLocation>
</comment>
<feature type="transmembrane region" description="Helical" evidence="21">
    <location>
        <begin position="1824"/>
        <end position="1842"/>
    </location>
</feature>
<feature type="disulfide bond" evidence="17">
    <location>
        <begin position="949"/>
        <end position="958"/>
    </location>
</feature>
<keyword evidence="18" id="KW-0807">Transducer</keyword>
<feature type="domain" description="Laminin EGF-like" evidence="22">
    <location>
        <begin position="926"/>
        <end position="976"/>
    </location>
</feature>
<dbReference type="InterPro" id="IPR056863">
    <property type="entry name" value="LMN_ATRN_NET-like_EGF"/>
</dbReference>
<feature type="disulfide bond" evidence="17">
    <location>
        <begin position="1027"/>
        <end position="1044"/>
    </location>
</feature>
<feature type="domain" description="Laminin EGF-like" evidence="22">
    <location>
        <begin position="295"/>
        <end position="354"/>
    </location>
</feature>
<feature type="disulfide bond" evidence="17">
    <location>
        <begin position="408"/>
        <end position="425"/>
    </location>
</feature>
<dbReference type="FunFam" id="2.10.25.10:FF:000082">
    <property type="entry name" value="Laminin subunit alpha 1"/>
    <property type="match status" value="1"/>
</dbReference>
<dbReference type="InterPro" id="IPR013015">
    <property type="entry name" value="Laminin_IV_B"/>
</dbReference>
<evidence type="ECO:0000256" key="3">
    <source>
        <dbReference type="ARBA" id="ARBA00010663"/>
    </source>
</evidence>
<dbReference type="CDD" id="cd15210">
    <property type="entry name" value="7tmA_GPR84-like"/>
    <property type="match status" value="1"/>
</dbReference>
<dbReference type="FunFam" id="2.10.25.10:FF:000065">
    <property type="entry name" value="Laminin subunit beta 1"/>
    <property type="match status" value="1"/>
</dbReference>
<comment type="caution">
    <text evidence="17">Lacks conserved residue(s) required for the propagation of feature annotation.</text>
</comment>
<evidence type="ECO:0000256" key="4">
    <source>
        <dbReference type="ARBA" id="ARBA00022525"/>
    </source>
</evidence>
<keyword evidence="15" id="KW-0325">Glycoprotein</keyword>
<feature type="compositionally biased region" description="Basic and acidic residues" evidence="20">
    <location>
        <begin position="29"/>
        <end position="41"/>
    </location>
</feature>
<dbReference type="InterPro" id="IPR002049">
    <property type="entry name" value="LE_dom"/>
</dbReference>
<evidence type="ECO:0008006" key="27">
    <source>
        <dbReference type="Google" id="ProtNLM"/>
    </source>
</evidence>
<dbReference type="PROSITE" id="PS50027">
    <property type="entry name" value="EGF_LAM_2"/>
    <property type="match status" value="11"/>
</dbReference>
<dbReference type="GO" id="GO:0009887">
    <property type="term" value="P:animal organ morphogenesis"/>
    <property type="evidence" value="ECO:0007669"/>
    <property type="project" value="TreeGrafter"/>
</dbReference>
<dbReference type="FunFam" id="2.10.25.10:FF:000130">
    <property type="entry name" value="Laminin subunit beta 1"/>
    <property type="match status" value="1"/>
</dbReference>
<dbReference type="Proteomes" id="UP000479190">
    <property type="component" value="Unassembled WGS sequence"/>
</dbReference>
<feature type="coiled-coil region" evidence="19">
    <location>
        <begin position="1137"/>
        <end position="1206"/>
    </location>
</feature>
<dbReference type="Gene3D" id="2.60.120.260">
    <property type="entry name" value="Galactose-binding domain-like"/>
    <property type="match status" value="1"/>
</dbReference>
<keyword evidence="4" id="KW-0964">Secreted</keyword>
<evidence type="ECO:0000259" key="23">
    <source>
        <dbReference type="PROSITE" id="PS50262"/>
    </source>
</evidence>
<feature type="transmembrane region" description="Helical" evidence="21">
    <location>
        <begin position="1911"/>
        <end position="1933"/>
    </location>
</feature>
<feature type="transmembrane region" description="Helical" evidence="21">
    <location>
        <begin position="1746"/>
        <end position="1771"/>
    </location>
</feature>
<feature type="transmembrane region" description="Helical" evidence="21">
    <location>
        <begin position="2010"/>
        <end position="2032"/>
    </location>
</feature>
<dbReference type="CDD" id="cd00055">
    <property type="entry name" value="EGF_Lam"/>
    <property type="match status" value="13"/>
</dbReference>
<feature type="disulfide bond" evidence="17">
    <location>
        <begin position="427"/>
        <end position="436"/>
    </location>
</feature>
<dbReference type="FunFam" id="2.10.25.10:FF:000074">
    <property type="entry name" value="Laminin subunit alpha"/>
    <property type="match status" value="1"/>
</dbReference>
<feature type="domain" description="Laminin IV type B" evidence="24">
    <location>
        <begin position="445"/>
        <end position="665"/>
    </location>
</feature>
<dbReference type="Gene3D" id="2.10.25.10">
    <property type="entry name" value="Laminin"/>
    <property type="match status" value="11"/>
</dbReference>
<keyword evidence="18" id="KW-0675">Receptor</keyword>
<keyword evidence="12 19" id="KW-0175">Coiled coil</keyword>
<evidence type="ECO:0000256" key="15">
    <source>
        <dbReference type="ARBA" id="ARBA00023180"/>
    </source>
</evidence>
<keyword evidence="16 17" id="KW-0424">Laminin EGF-like domain</keyword>
<keyword evidence="9" id="KW-0084">Basement membrane</keyword>
<feature type="disulfide bond" evidence="17">
    <location>
        <begin position="721"/>
        <end position="738"/>
    </location>
</feature>
<feature type="disulfide bond" evidence="17">
    <location>
        <begin position="740"/>
        <end position="749"/>
    </location>
</feature>
<dbReference type="PRINTS" id="PR00237">
    <property type="entry name" value="GPCRRHODOPSN"/>
</dbReference>
<dbReference type="InterPro" id="IPR000742">
    <property type="entry name" value="EGF"/>
</dbReference>
<evidence type="ECO:0000256" key="19">
    <source>
        <dbReference type="SAM" id="Coils"/>
    </source>
</evidence>
<dbReference type="FunFam" id="2.170.300.10:FF:000001">
    <property type="entry name" value="Laminin subunit beta-1"/>
    <property type="match status" value="1"/>
</dbReference>
<evidence type="ECO:0000256" key="21">
    <source>
        <dbReference type="SAM" id="Phobius"/>
    </source>
</evidence>
<organism evidence="25 26">
    <name type="scientific">Trichogramma brassicae</name>
    <dbReference type="NCBI Taxonomy" id="86971"/>
    <lineage>
        <taxon>Eukaryota</taxon>
        <taxon>Metazoa</taxon>
        <taxon>Ecdysozoa</taxon>
        <taxon>Arthropoda</taxon>
        <taxon>Hexapoda</taxon>
        <taxon>Insecta</taxon>
        <taxon>Pterygota</taxon>
        <taxon>Neoptera</taxon>
        <taxon>Endopterygota</taxon>
        <taxon>Hymenoptera</taxon>
        <taxon>Apocrita</taxon>
        <taxon>Proctotrupomorpha</taxon>
        <taxon>Chalcidoidea</taxon>
        <taxon>Trichogrammatidae</taxon>
        <taxon>Trichogramma</taxon>
    </lineage>
</organism>
<dbReference type="Gene3D" id="1.20.1070.10">
    <property type="entry name" value="Rhodopsin 7-helix transmembrane proteins"/>
    <property type="match status" value="1"/>
</dbReference>
<feature type="disulfide bond" evidence="17">
    <location>
        <begin position="1025"/>
        <end position="1037"/>
    </location>
</feature>
<dbReference type="PANTHER" id="PTHR10574">
    <property type="entry name" value="NETRIN/LAMININ-RELATED"/>
    <property type="match status" value="1"/>
</dbReference>
<keyword evidence="11 21" id="KW-1133">Transmembrane helix</keyword>
<feature type="disulfide bond" evidence="17">
    <location>
        <begin position="998"/>
        <end position="1007"/>
    </location>
</feature>
<dbReference type="SUPFAM" id="SSF58104">
    <property type="entry name" value="Methyl-accepting chemotaxis protein (MCP) signaling domain"/>
    <property type="match status" value="1"/>
</dbReference>
<dbReference type="FunFam" id="2.10.25.10:FF:000011">
    <property type="entry name" value="Cadherin EGF LAG seven-pass G-type receptor"/>
    <property type="match status" value="1"/>
</dbReference>
<dbReference type="Pfam" id="PF00001">
    <property type="entry name" value="7tm_1"/>
    <property type="match status" value="1"/>
</dbReference>
<dbReference type="GO" id="GO:0004930">
    <property type="term" value="F:G protein-coupled receptor activity"/>
    <property type="evidence" value="ECO:0007669"/>
    <property type="project" value="UniProtKB-KW"/>
</dbReference>
<evidence type="ECO:0000256" key="5">
    <source>
        <dbReference type="ARBA" id="ARBA00022530"/>
    </source>
</evidence>
<dbReference type="GO" id="GO:0007411">
    <property type="term" value="P:axon guidance"/>
    <property type="evidence" value="ECO:0007669"/>
    <property type="project" value="TreeGrafter"/>
</dbReference>
<feature type="disulfide bond" evidence="17">
    <location>
        <begin position="262"/>
        <end position="271"/>
    </location>
</feature>
<dbReference type="InterPro" id="IPR017452">
    <property type="entry name" value="GPCR_Rhodpsn_7TM"/>
</dbReference>
<sequence>MTTKARSLTKIATLRCDPQQARLENLVASRERSRERLDHPGPRGGVSLHPRDHQLPDVQARGDADRALLRLWPDVARLSLLCPRLRERLPGRADAPADQAHRRHLRLALLERRALDQWRGHFQSLLKMTNFRINFTRLHTLGDDFLDNRPEIREKYYYAIKDMVIRGSCSCYGHASRCLPLEGVDNEEEMVHGRCECTHFTKGRNCEKCEDFYNDVPWKPAVGKQTNACRPCNCNEHSKSCHFDEAVYARSGRVSGGVCDDCQHNTRGQNCELCKPFYYHDPARRISDPEACQPCDCDPRGSLDDGICDSRTDVLSGEESGRCHCKVNVDGRRCDRCKAGFWNFLEDNPEGCQPCTCNTLGTVDNQGCNMISGECTCKRYVTGRDCNECMPEFWGLSETQDGCKPCDCDIGGAFDNSCDPQTGQCRCRPHVTGRTCNQPEQSYYTGDLDFLTYEGELSRPTDNCQVVIREPYRDGRNNSWTGLGFMQALEGSVLNFTIDNVKRSMWYDIIVRYEPKQHMGEWDDAQIAVERSEPIDPDGPCADWQPEYDKLWVQLSTSQRSSVAMPPVCLEAGKTYNVQLELRKFNGPADGPTPSILIDSIVLRPRLDGLPFFTGSGEYRRQEYERYRCQDYYSTFYDYYSMYENRSDIREICTKYQNSIGLYVYDGGHECDCDPTGSHSLLCKDYGGLCPCKPNVVGRRCDRCAPGTYGFGPEGCVNCDCDGVGSLDNFCDVDTGRCKCRPNTYGRDCGQCEPGFWNFPHCRRCECNGHADTCDSATGRCIDCRDFTTGHNCDRCIEQFYGDPRIGEDIPCRACPCPGTVDSGHSYADSCSLDPQTQDVVCDCDQGYAGARCDSCADNYFGNPELPGGSCQSCECNNNTDLARPGNCDPYSGKCLQCLHNTDGFNCQVCKADYYGDALQQNCQACQCNILGTDAKAGPCNPTTGQCPCLPHVIGQICDQCEENHWRIASGEGCDPCECDVVGSVSDKCNPYDGTCECKPGFGGRRCNECQTNYWGNPNVQCYPCECDVIGSASQQCDRTTGVCVCLEGIGGDKCDQCDRSYIGVAPSCAPCGECFDNWDYILDGLRNKTLYVIDEASNIQKVGTTGIYSQEFMEIDKSIALVKGLIESSSVKSQDLEELKETAASLDKEINAYAEILKDLNAQLSGVTEHVTIADASLKGFKNRIDKLHEDAIKLRENANRLQESNVQGALNVTQQMAEQSRQAERMAAETSGILADAERYKKNTENLLLKNSVSVAANQKQNKDSLEKLNEKLAALKTHIPMLNEDICGSKLDDCSDSCGGAGCGVCGGLGCDSGAKTKASQALEVAKKQAEKIRDHRDEAEQLLRNVHRLRDGAAHARHDAQEAFDLAITARNQSDKMVSDLSDVNRKIELLMAAEQPTPAEVRDLAQEVLNKSITLTPEQIKGLADQITEIVGSLSDPERILQETSSDLALAEDMRDRAEEAKMIAQKQEDLAAKVTALLQETRASQELAQEAIGKAETDIENSQRDLHEITQITKEAKKKADDTYNSVNDLDRGGAQRLHHQAGDPGPGPRLVRGGQEGAVERRPDGPALHAGARLAVAARHQEQGRHTAHQEPAAARLGADGRHPEQVQGPRGHGERLQGQRAHAQSAHVRGRQSEPGDGPRAGPLREQGPAVSPVIALDNVLYAALILRIKKKSFDCEARCESPITFVTQQCRQSYYIDMEEQLNMTTEAIMQLALQQSTTAASIGGHPATQFPRSLTIFAAISAIVFSIVGVLGNLITVVALWRCTRLRRNATTAFVISLSCSDFIFSAVNLPLTASRYLNEAWVLGDTLCQVFPLFFYGNVAVSLLSMVAITVNRYVLISRAEIYSRIYTKRGIALMLVAIWTLSFSLLVPPLLGVWGTLGLDPDTFSCTILKKNGKSPKKLLFAVGFLLPCVVIIVSYACIYWKVRTSRKNLEAHQAKNNNNQQQYQQQHVQLRKSGNKSGFQKREDSRVTKLMLIIFMCFLLCFLPLMIANVVDIDSPSLNVIASILAWASAVVNPFIYAGTNKLYREAYRQLLCAKRDAGKFSLGGPIVGGGAGNRVLNSHSSKFSSQPT</sequence>
<dbReference type="PROSITE" id="PS50262">
    <property type="entry name" value="G_PROTEIN_RECEP_F1_2"/>
    <property type="match status" value="1"/>
</dbReference>
<feature type="transmembrane region" description="Helical" evidence="21">
    <location>
        <begin position="1983"/>
        <end position="2004"/>
    </location>
</feature>
<evidence type="ECO:0000256" key="18">
    <source>
        <dbReference type="RuleBase" id="RU000688"/>
    </source>
</evidence>
<evidence type="ECO:0000256" key="11">
    <source>
        <dbReference type="ARBA" id="ARBA00022989"/>
    </source>
</evidence>